<evidence type="ECO:0000256" key="3">
    <source>
        <dbReference type="ARBA" id="ARBA00022748"/>
    </source>
</evidence>
<comment type="subcellular location">
    <subcellularLocation>
        <location evidence="1">Membrane</location>
        <topology evidence="1">Multi-pass membrane protein</topology>
    </subcellularLocation>
</comment>
<keyword evidence="2 7" id="KW-0812">Transmembrane</keyword>
<evidence type="ECO:0000259" key="10">
    <source>
        <dbReference type="Pfam" id="PF11412"/>
    </source>
</evidence>
<feature type="transmembrane region" description="Helical" evidence="7">
    <location>
        <begin position="405"/>
        <end position="425"/>
    </location>
</feature>
<evidence type="ECO:0000256" key="2">
    <source>
        <dbReference type="ARBA" id="ARBA00022692"/>
    </source>
</evidence>
<evidence type="ECO:0000256" key="6">
    <source>
        <dbReference type="SAM" id="MobiDB-lite"/>
    </source>
</evidence>
<sequence length="731" mass="82211">MKLRFFLAFLGLFANIQLFAQGNCATWQVEASPKEAKIGDVVTISFFVTPKPDWYVYSSDFEEGGPQVTKFKFEPNSSYALVGNLEAINSEKKYDNVFEMEVRFFKKKGEFRQKVKILKKDFKLAGTIEYQTCSDKTGQCIPCEYDFNFSNLTIKAENTPEKKNDKDTQVQNNKINQENLSKNQPLTDSTEKNIVQTSSTENQASKSNLKTENTTSTYKKTQKQDTGSIWLFALGAFLAGFLALLTPCVYPMIPMTVSIFMKGDKPINLQADFAEQQAQMKANRRKGIIKALIYGFSIIIIYGILGLLTSLAFGIEFNNDFSTHWIPNLIFFAIFIIFGMSFLGMFEIILPSSFVNKIDRKADGGGYGAVFFMAFTLVLVSFSCTAPIAGSIILLSVQGEVIKPLVGMVAYSLAFAIPFTFFALFPTAMKSLPKSGGWLNTVKVFLGFLELALAFKFLSTADLAHHWGILNRDVFLAIWIAIFGALALYLFGFIQLPHDSKIERLSVPRTLVAILASAFTIYMLPGLWGANLKLLSGIIPPETTQDFSLDTQIEKISYNTDASATDDFPKSVKYGDFLHLPYGLKGFFDYKEGMAYAKKVNKPVFLDFTGHGCANCRKMEEYVWVKPEILSMLKNDYVIISLYTDDKTELPESEWIISKVDGKVKKTIGKINLHFEAERFDNIAQPYYCLLDTEGNLLVNPPKGYEPDVKEFEKYLKTGLEVFKSKKKASL</sequence>
<keyword evidence="3" id="KW-0201">Cytochrome c-type biogenesis</keyword>
<evidence type="ECO:0000256" key="5">
    <source>
        <dbReference type="ARBA" id="ARBA00023136"/>
    </source>
</evidence>
<evidence type="ECO:0000313" key="12">
    <source>
        <dbReference type="Proteomes" id="UP000233387"/>
    </source>
</evidence>
<dbReference type="GO" id="GO:0016020">
    <property type="term" value="C:membrane"/>
    <property type="evidence" value="ECO:0007669"/>
    <property type="project" value="UniProtKB-SubCell"/>
</dbReference>
<evidence type="ECO:0000256" key="1">
    <source>
        <dbReference type="ARBA" id="ARBA00004141"/>
    </source>
</evidence>
<feature type="transmembrane region" description="Helical" evidence="7">
    <location>
        <begin position="229"/>
        <end position="253"/>
    </location>
</feature>
<dbReference type="Gene3D" id="3.40.30.10">
    <property type="entry name" value="Glutaredoxin"/>
    <property type="match status" value="1"/>
</dbReference>
<keyword evidence="5 7" id="KW-0472">Membrane</keyword>
<feature type="transmembrane region" description="Helical" evidence="7">
    <location>
        <begin position="325"/>
        <end position="346"/>
    </location>
</feature>
<dbReference type="InterPro" id="IPR036929">
    <property type="entry name" value="DsbDN_sf"/>
</dbReference>
<feature type="transmembrane region" description="Helical" evidence="7">
    <location>
        <begin position="437"/>
        <end position="455"/>
    </location>
</feature>
<dbReference type="InterPro" id="IPR036249">
    <property type="entry name" value="Thioredoxin-like_sf"/>
</dbReference>
<keyword evidence="12" id="KW-1185">Reference proteome</keyword>
<dbReference type="Proteomes" id="UP000233387">
    <property type="component" value="Unassembled WGS sequence"/>
</dbReference>
<feature type="transmembrane region" description="Helical" evidence="7">
    <location>
        <begin position="291"/>
        <end position="313"/>
    </location>
</feature>
<dbReference type="GO" id="GO:0015035">
    <property type="term" value="F:protein-disulfide reductase activity"/>
    <property type="evidence" value="ECO:0007669"/>
    <property type="project" value="TreeGrafter"/>
</dbReference>
<dbReference type="EMBL" id="NKXO01000023">
    <property type="protein sequence ID" value="PKQ68601.1"/>
    <property type="molecule type" value="Genomic_DNA"/>
</dbReference>
<feature type="chain" id="PRO_5014775048" evidence="8">
    <location>
        <begin position="21"/>
        <end position="731"/>
    </location>
</feature>
<dbReference type="GO" id="GO:0045454">
    <property type="term" value="P:cell redox homeostasis"/>
    <property type="evidence" value="ECO:0007669"/>
    <property type="project" value="TreeGrafter"/>
</dbReference>
<dbReference type="Pfam" id="PF11412">
    <property type="entry name" value="DsbD_N"/>
    <property type="match status" value="1"/>
</dbReference>
<dbReference type="GO" id="GO:0017004">
    <property type="term" value="P:cytochrome complex assembly"/>
    <property type="evidence" value="ECO:0007669"/>
    <property type="project" value="UniProtKB-KW"/>
</dbReference>
<dbReference type="Pfam" id="PF13899">
    <property type="entry name" value="Thioredoxin_7"/>
    <property type="match status" value="1"/>
</dbReference>
<feature type="region of interest" description="Disordered" evidence="6">
    <location>
        <begin position="158"/>
        <end position="218"/>
    </location>
</feature>
<dbReference type="PANTHER" id="PTHR32234:SF0">
    <property type="entry name" value="THIOL:DISULFIDE INTERCHANGE PROTEIN DSBD"/>
    <property type="match status" value="1"/>
</dbReference>
<dbReference type="OrthoDB" id="9811036at2"/>
<feature type="transmembrane region" description="Helical" evidence="7">
    <location>
        <begin position="506"/>
        <end position="528"/>
    </location>
</feature>
<organism evidence="11 12">
    <name type="scientific">Raineya orbicola</name>
    <dbReference type="NCBI Taxonomy" id="2016530"/>
    <lineage>
        <taxon>Bacteria</taxon>
        <taxon>Pseudomonadati</taxon>
        <taxon>Bacteroidota</taxon>
        <taxon>Cytophagia</taxon>
        <taxon>Cytophagales</taxon>
        <taxon>Raineyaceae</taxon>
        <taxon>Raineya</taxon>
    </lineage>
</organism>
<dbReference type="PANTHER" id="PTHR32234">
    <property type="entry name" value="THIOL:DISULFIDE INTERCHANGE PROTEIN DSBD"/>
    <property type="match status" value="1"/>
</dbReference>
<reference evidence="11 12" key="1">
    <citation type="submission" date="2017-06" db="EMBL/GenBank/DDBJ databases">
        <title>Raineya orbicola gen. nov., sp. nov. a slightly thermophilic bacterium of the phylum Bacteroidetes and the description of Raineyaceae fam. nov.</title>
        <authorList>
            <person name="Albuquerque L."/>
            <person name="Polonia A.R.M."/>
            <person name="Barroso C."/>
            <person name="Froufe H.J.C."/>
            <person name="Lage O."/>
            <person name="Lobo-Da-Cunha A."/>
            <person name="Egas C."/>
            <person name="Da Costa M.S."/>
        </authorList>
    </citation>
    <scope>NUCLEOTIDE SEQUENCE [LARGE SCALE GENOMIC DNA]</scope>
    <source>
        <strain evidence="11 12">SPSPC-11</strain>
    </source>
</reference>
<comment type="caution">
    <text evidence="11">The sequence shown here is derived from an EMBL/GenBank/DDBJ whole genome shotgun (WGS) entry which is preliminary data.</text>
</comment>
<gene>
    <name evidence="11" type="ORF">Rain11_1579</name>
</gene>
<evidence type="ECO:0000256" key="4">
    <source>
        <dbReference type="ARBA" id="ARBA00022989"/>
    </source>
</evidence>
<evidence type="ECO:0000313" key="11">
    <source>
        <dbReference type="EMBL" id="PKQ68601.1"/>
    </source>
</evidence>
<dbReference type="AlphaFoldDB" id="A0A2N3IE65"/>
<feature type="transmembrane region" description="Helical" evidence="7">
    <location>
        <begin position="475"/>
        <end position="494"/>
    </location>
</feature>
<protein>
    <submittedName>
        <fullName evidence="11">Cytochrome C biogenesis protein transmembrane region</fullName>
    </submittedName>
</protein>
<dbReference type="InterPro" id="IPR003834">
    <property type="entry name" value="Cyt_c_assmbl_TM_dom"/>
</dbReference>
<feature type="transmembrane region" description="Helical" evidence="7">
    <location>
        <begin position="367"/>
        <end position="393"/>
    </location>
</feature>
<evidence type="ECO:0000259" key="9">
    <source>
        <dbReference type="Pfam" id="PF02683"/>
    </source>
</evidence>
<feature type="signal peptide" evidence="8">
    <location>
        <begin position="1"/>
        <end position="20"/>
    </location>
</feature>
<proteinExistence type="predicted"/>
<accession>A0A2N3IE65</accession>
<dbReference type="Gene3D" id="2.60.40.1250">
    <property type="entry name" value="Thiol:disulfide interchange protein DsbD, N-terminal domain"/>
    <property type="match status" value="1"/>
</dbReference>
<feature type="compositionally biased region" description="Polar residues" evidence="6">
    <location>
        <begin position="169"/>
        <end position="218"/>
    </location>
</feature>
<dbReference type="InterPro" id="IPR028250">
    <property type="entry name" value="DsbDN"/>
</dbReference>
<feature type="domain" description="Thiol:disulfide interchange protein DsbD N-terminal" evidence="10">
    <location>
        <begin position="38"/>
        <end position="147"/>
    </location>
</feature>
<dbReference type="RefSeq" id="WP_101358849.1">
    <property type="nucleotide sequence ID" value="NZ_NKXO01000023.1"/>
</dbReference>
<dbReference type="Pfam" id="PF02683">
    <property type="entry name" value="DsbD_TM"/>
    <property type="match status" value="1"/>
</dbReference>
<dbReference type="SUPFAM" id="SSF52833">
    <property type="entry name" value="Thioredoxin-like"/>
    <property type="match status" value="1"/>
</dbReference>
<keyword evidence="4 7" id="KW-1133">Transmembrane helix</keyword>
<name>A0A2N3IE65_9BACT</name>
<feature type="domain" description="Cytochrome C biogenesis protein transmembrane" evidence="9">
    <location>
        <begin position="230"/>
        <end position="458"/>
    </location>
</feature>
<feature type="compositionally biased region" description="Basic and acidic residues" evidence="6">
    <location>
        <begin position="158"/>
        <end position="168"/>
    </location>
</feature>
<evidence type="ECO:0000256" key="7">
    <source>
        <dbReference type="SAM" id="Phobius"/>
    </source>
</evidence>
<evidence type="ECO:0000256" key="8">
    <source>
        <dbReference type="SAM" id="SignalP"/>
    </source>
</evidence>
<keyword evidence="8" id="KW-0732">Signal</keyword>